<dbReference type="eggNOG" id="ENOG502SG1F">
    <property type="taxonomic scope" value="Eukaryota"/>
</dbReference>
<feature type="chain" id="PRO_5001647901" evidence="1">
    <location>
        <begin position="18"/>
        <end position="184"/>
    </location>
</feature>
<organism evidence="2 3">
    <name type="scientific">Zootermopsis nevadensis</name>
    <name type="common">Dampwood termite</name>
    <dbReference type="NCBI Taxonomy" id="136037"/>
    <lineage>
        <taxon>Eukaryota</taxon>
        <taxon>Metazoa</taxon>
        <taxon>Ecdysozoa</taxon>
        <taxon>Arthropoda</taxon>
        <taxon>Hexapoda</taxon>
        <taxon>Insecta</taxon>
        <taxon>Pterygota</taxon>
        <taxon>Neoptera</taxon>
        <taxon>Polyneoptera</taxon>
        <taxon>Dictyoptera</taxon>
        <taxon>Blattodea</taxon>
        <taxon>Blattoidea</taxon>
        <taxon>Termitoidae</taxon>
        <taxon>Termopsidae</taxon>
        <taxon>Zootermopsis</taxon>
    </lineage>
</organism>
<gene>
    <name evidence="2" type="ORF">L798_11733</name>
</gene>
<dbReference type="EMBL" id="KK852890">
    <property type="protein sequence ID" value="KDR14284.1"/>
    <property type="molecule type" value="Genomic_DNA"/>
</dbReference>
<reference evidence="2 3" key="1">
    <citation type="journal article" date="2014" name="Nat. Commun.">
        <title>Molecular traces of alternative social organization in a termite genome.</title>
        <authorList>
            <person name="Terrapon N."/>
            <person name="Li C."/>
            <person name="Robertson H.M."/>
            <person name="Ji L."/>
            <person name="Meng X."/>
            <person name="Booth W."/>
            <person name="Chen Z."/>
            <person name="Childers C.P."/>
            <person name="Glastad K.M."/>
            <person name="Gokhale K."/>
            <person name="Gowin J."/>
            <person name="Gronenberg W."/>
            <person name="Hermansen R.A."/>
            <person name="Hu H."/>
            <person name="Hunt B.G."/>
            <person name="Huylmans A.K."/>
            <person name="Khalil S.M."/>
            <person name="Mitchell R.D."/>
            <person name="Munoz-Torres M.C."/>
            <person name="Mustard J.A."/>
            <person name="Pan H."/>
            <person name="Reese J.T."/>
            <person name="Scharf M.E."/>
            <person name="Sun F."/>
            <person name="Vogel H."/>
            <person name="Xiao J."/>
            <person name="Yang W."/>
            <person name="Yang Z."/>
            <person name="Yang Z."/>
            <person name="Zhou J."/>
            <person name="Zhu J."/>
            <person name="Brent C.S."/>
            <person name="Elsik C.G."/>
            <person name="Goodisman M.A."/>
            <person name="Liberles D.A."/>
            <person name="Roe R.M."/>
            <person name="Vargo E.L."/>
            <person name="Vilcinskas A."/>
            <person name="Wang J."/>
            <person name="Bornberg-Bauer E."/>
            <person name="Korb J."/>
            <person name="Zhang G."/>
            <person name="Liebig J."/>
        </authorList>
    </citation>
    <scope>NUCLEOTIDE SEQUENCE [LARGE SCALE GENOMIC DNA]</scope>
    <source>
        <tissue evidence="2">Whole organism</tissue>
    </source>
</reference>
<dbReference type="AlphaFoldDB" id="A0A067QY21"/>
<protein>
    <submittedName>
        <fullName evidence="2">Uncharacterized protein</fullName>
    </submittedName>
</protein>
<keyword evidence="1" id="KW-0732">Signal</keyword>
<sequence length="184" mass="20350">MVTILLVSALCAQATLGATVYPTGVPMYSDSFIPAAAQVVYHVIEYAKDLNNSDPRTGKSVHQSLKIPLEISDNNNTDEVRGTKPLTRTQKQLLNLHNALIREAKLQGLAKYQGFSEDVLSFLRETSKTTSGEQLRMVLQEALSRGHIQRGDTKDVTEKVIADLDDSDSELCKTMTNLKPLQYV</sequence>
<dbReference type="InParanoid" id="A0A067QY21"/>
<keyword evidence="3" id="KW-1185">Reference proteome</keyword>
<feature type="signal peptide" evidence="1">
    <location>
        <begin position="1"/>
        <end position="17"/>
    </location>
</feature>
<evidence type="ECO:0000313" key="2">
    <source>
        <dbReference type="EMBL" id="KDR14284.1"/>
    </source>
</evidence>
<evidence type="ECO:0000256" key="1">
    <source>
        <dbReference type="SAM" id="SignalP"/>
    </source>
</evidence>
<evidence type="ECO:0000313" key="3">
    <source>
        <dbReference type="Proteomes" id="UP000027135"/>
    </source>
</evidence>
<name>A0A067QY21_ZOONE</name>
<dbReference type="Proteomes" id="UP000027135">
    <property type="component" value="Unassembled WGS sequence"/>
</dbReference>
<proteinExistence type="predicted"/>
<accession>A0A067QY21</accession>
<dbReference type="OrthoDB" id="8197773at2759"/>